<dbReference type="EMBL" id="ANOH01000181">
    <property type="protein sequence ID" value="EMI56002.1"/>
    <property type="molecule type" value="Genomic_DNA"/>
</dbReference>
<proteinExistence type="predicted"/>
<keyword evidence="2" id="KW-1185">Reference proteome</keyword>
<gene>
    <name evidence="1" type="ORF">RSSM_02566</name>
</gene>
<organism evidence="1 2">
    <name type="scientific">Rhodopirellula sallentina SM41</name>
    <dbReference type="NCBI Taxonomy" id="1263870"/>
    <lineage>
        <taxon>Bacteria</taxon>
        <taxon>Pseudomonadati</taxon>
        <taxon>Planctomycetota</taxon>
        <taxon>Planctomycetia</taxon>
        <taxon>Pirellulales</taxon>
        <taxon>Pirellulaceae</taxon>
        <taxon>Rhodopirellula</taxon>
    </lineage>
</organism>
<dbReference type="PATRIC" id="fig|1263870.3.peg.2729"/>
<evidence type="ECO:0000313" key="2">
    <source>
        <dbReference type="Proteomes" id="UP000011885"/>
    </source>
</evidence>
<name>M5U3H0_9BACT</name>
<protein>
    <submittedName>
        <fullName evidence="1">Uncharacterized protein</fullName>
    </submittedName>
</protein>
<evidence type="ECO:0000313" key="1">
    <source>
        <dbReference type="EMBL" id="EMI56002.1"/>
    </source>
</evidence>
<reference evidence="1 2" key="1">
    <citation type="journal article" date="2013" name="Mar. Genomics">
        <title>Expression of sulfatases in Rhodopirellula baltica and the diversity of sulfatases in the genus Rhodopirellula.</title>
        <authorList>
            <person name="Wegner C.E."/>
            <person name="Richter-Heitmann T."/>
            <person name="Klindworth A."/>
            <person name="Klockow C."/>
            <person name="Richter M."/>
            <person name="Achstetter T."/>
            <person name="Glockner F.O."/>
            <person name="Harder J."/>
        </authorList>
    </citation>
    <scope>NUCLEOTIDE SEQUENCE [LARGE SCALE GENOMIC DNA]</scope>
    <source>
        <strain evidence="1 2">SM41</strain>
    </source>
</reference>
<dbReference type="Proteomes" id="UP000011885">
    <property type="component" value="Unassembled WGS sequence"/>
</dbReference>
<accession>M5U3H0</accession>
<comment type="caution">
    <text evidence="1">The sequence shown here is derived from an EMBL/GenBank/DDBJ whole genome shotgun (WGS) entry which is preliminary data.</text>
</comment>
<dbReference type="AlphaFoldDB" id="M5U3H0"/>
<sequence>MHIFRRIKLPKQPARDDAGNLAGAAFMGQVSFEKVLETGLGDTP</sequence>